<comment type="caution">
    <text evidence="2">The sequence shown here is derived from an EMBL/GenBank/DDBJ whole genome shotgun (WGS) entry which is preliminary data.</text>
</comment>
<keyword evidence="1" id="KW-1133">Transmembrane helix</keyword>
<evidence type="ECO:0000313" key="3">
    <source>
        <dbReference type="Proteomes" id="UP000326062"/>
    </source>
</evidence>
<dbReference type="SUPFAM" id="SSF48264">
    <property type="entry name" value="Cytochrome P450"/>
    <property type="match status" value="1"/>
</dbReference>
<evidence type="ECO:0000313" key="2">
    <source>
        <dbReference type="EMBL" id="KAB0386626.1"/>
    </source>
</evidence>
<keyword evidence="3" id="KW-1185">Reference proteome</keyword>
<feature type="transmembrane region" description="Helical" evidence="1">
    <location>
        <begin position="12"/>
        <end position="32"/>
    </location>
</feature>
<protein>
    <submittedName>
        <fullName evidence="2">Uncharacterized protein</fullName>
    </submittedName>
</protein>
<dbReference type="EMBL" id="VCEB01000001">
    <property type="protein sequence ID" value="KAB0386626.1"/>
    <property type="molecule type" value="Genomic_DNA"/>
</dbReference>
<dbReference type="GO" id="GO:0020037">
    <property type="term" value="F:heme binding"/>
    <property type="evidence" value="ECO:0007669"/>
    <property type="project" value="InterPro"/>
</dbReference>
<dbReference type="AlphaFoldDB" id="A0A5J5N2B7"/>
<accession>A0A5J5N2B7</accession>
<dbReference type="GO" id="GO:0004497">
    <property type="term" value="F:monooxygenase activity"/>
    <property type="evidence" value="ECO:0007669"/>
    <property type="project" value="InterPro"/>
</dbReference>
<evidence type="ECO:0000256" key="1">
    <source>
        <dbReference type="SAM" id="Phobius"/>
    </source>
</evidence>
<proteinExistence type="predicted"/>
<dbReference type="Gene3D" id="1.10.630.10">
    <property type="entry name" value="Cytochrome P450"/>
    <property type="match status" value="1"/>
</dbReference>
<sequence>MLEALSSLASTLWAALRPGTVLLGTLAFLFFVDFIKRRRPKNYPPGPPRLPFVGNLFQLDLEKAHLTIQQVGAGEGVRATLICCQELGYLHNFSPVRDIWIEYGSEPPLHSQ</sequence>
<dbReference type="Proteomes" id="UP000326062">
    <property type="component" value="Chromosome 1"/>
</dbReference>
<reference evidence="2 3" key="1">
    <citation type="submission" date="2019-06" db="EMBL/GenBank/DDBJ databases">
        <title>Discovery of a novel chromosome fission-fusion reversal in muntjac.</title>
        <authorList>
            <person name="Mudd A.B."/>
            <person name="Bredeson J.V."/>
            <person name="Baum R."/>
            <person name="Hockemeyer D."/>
            <person name="Rokhsar D.S."/>
        </authorList>
    </citation>
    <scope>NUCLEOTIDE SEQUENCE [LARGE SCALE GENOMIC DNA]</scope>
    <source>
        <strain evidence="2">UCam_UCB_Mr</strain>
        <tissue evidence="2">Fibroblast cell line</tissue>
    </source>
</reference>
<dbReference type="InterPro" id="IPR036396">
    <property type="entry name" value="Cyt_P450_sf"/>
</dbReference>
<name>A0A5J5N2B7_MUNRE</name>
<gene>
    <name evidence="2" type="ORF">FD755_001582</name>
</gene>
<organism evidence="2 3">
    <name type="scientific">Muntiacus reevesi</name>
    <name type="common">Reeves' muntjac</name>
    <name type="synonym">Cervus reevesi</name>
    <dbReference type="NCBI Taxonomy" id="9886"/>
    <lineage>
        <taxon>Eukaryota</taxon>
        <taxon>Metazoa</taxon>
        <taxon>Chordata</taxon>
        <taxon>Craniata</taxon>
        <taxon>Vertebrata</taxon>
        <taxon>Euteleostomi</taxon>
        <taxon>Mammalia</taxon>
        <taxon>Eutheria</taxon>
        <taxon>Laurasiatheria</taxon>
        <taxon>Artiodactyla</taxon>
        <taxon>Ruminantia</taxon>
        <taxon>Pecora</taxon>
        <taxon>Cervidae</taxon>
        <taxon>Muntiacinae</taxon>
        <taxon>Muntiacus</taxon>
    </lineage>
</organism>
<dbReference type="GO" id="GO:0016705">
    <property type="term" value="F:oxidoreductase activity, acting on paired donors, with incorporation or reduction of molecular oxygen"/>
    <property type="evidence" value="ECO:0007669"/>
    <property type="project" value="InterPro"/>
</dbReference>
<keyword evidence="1" id="KW-0472">Membrane</keyword>
<dbReference type="GO" id="GO:0005506">
    <property type="term" value="F:iron ion binding"/>
    <property type="evidence" value="ECO:0007669"/>
    <property type="project" value="InterPro"/>
</dbReference>
<keyword evidence="1" id="KW-0812">Transmembrane</keyword>